<dbReference type="AlphaFoldDB" id="A0A9D7LXE2"/>
<keyword evidence="2" id="KW-0489">Methyltransferase</keyword>
<protein>
    <submittedName>
        <fullName evidence="2">FkbM family methyltransferase</fullName>
    </submittedName>
</protein>
<dbReference type="GO" id="GO:0032259">
    <property type="term" value="P:methylation"/>
    <property type="evidence" value="ECO:0007669"/>
    <property type="project" value="UniProtKB-KW"/>
</dbReference>
<accession>A0A9D7LXE2</accession>
<dbReference type="SUPFAM" id="SSF53335">
    <property type="entry name" value="S-adenosyl-L-methionine-dependent methyltransferases"/>
    <property type="match status" value="1"/>
</dbReference>
<evidence type="ECO:0000259" key="1">
    <source>
        <dbReference type="Pfam" id="PF05050"/>
    </source>
</evidence>
<dbReference type="EMBL" id="JADKBR010000021">
    <property type="protein sequence ID" value="MBK8891957.1"/>
    <property type="molecule type" value="Genomic_DNA"/>
</dbReference>
<dbReference type="Pfam" id="PF05050">
    <property type="entry name" value="Methyltransf_21"/>
    <property type="match status" value="1"/>
</dbReference>
<dbReference type="NCBIfam" id="TIGR01444">
    <property type="entry name" value="fkbM_fam"/>
    <property type="match status" value="1"/>
</dbReference>
<dbReference type="Gene3D" id="3.40.50.150">
    <property type="entry name" value="Vaccinia Virus protein VP39"/>
    <property type="match status" value="1"/>
</dbReference>
<dbReference type="InterPro" id="IPR029063">
    <property type="entry name" value="SAM-dependent_MTases_sf"/>
</dbReference>
<dbReference type="Proteomes" id="UP000808146">
    <property type="component" value="Unassembled WGS sequence"/>
</dbReference>
<feature type="domain" description="Methyltransferase FkbM" evidence="1">
    <location>
        <begin position="84"/>
        <end position="246"/>
    </location>
</feature>
<reference evidence="2" key="1">
    <citation type="submission" date="2020-10" db="EMBL/GenBank/DDBJ databases">
        <title>Connecting structure to function with the recovery of over 1000 high-quality activated sludge metagenome-assembled genomes encoding full-length rRNA genes using long-read sequencing.</title>
        <authorList>
            <person name="Singleton C.M."/>
            <person name="Petriglieri F."/>
            <person name="Kristensen J.M."/>
            <person name="Kirkegaard R.H."/>
            <person name="Michaelsen T.Y."/>
            <person name="Andersen M.H."/>
            <person name="Karst S.M."/>
            <person name="Dueholm M.S."/>
            <person name="Nielsen P.H."/>
            <person name="Albertsen M."/>
        </authorList>
    </citation>
    <scope>NUCLEOTIDE SEQUENCE</scope>
    <source>
        <strain evidence="2">OdNE_18-Q3-R46-58_BAT3C.305</strain>
    </source>
</reference>
<comment type="caution">
    <text evidence="2">The sequence shown here is derived from an EMBL/GenBank/DDBJ whole genome shotgun (WGS) entry which is preliminary data.</text>
</comment>
<evidence type="ECO:0000313" key="2">
    <source>
        <dbReference type="EMBL" id="MBK8891957.1"/>
    </source>
</evidence>
<gene>
    <name evidence="2" type="ORF">IPN75_17050</name>
</gene>
<dbReference type="PANTHER" id="PTHR34203">
    <property type="entry name" value="METHYLTRANSFERASE, FKBM FAMILY PROTEIN"/>
    <property type="match status" value="1"/>
</dbReference>
<dbReference type="GO" id="GO:0008168">
    <property type="term" value="F:methyltransferase activity"/>
    <property type="evidence" value="ECO:0007669"/>
    <property type="project" value="UniProtKB-KW"/>
</dbReference>
<sequence length="289" mass="32370">MINFLLKCDISRKSKFKLITIANRYPDFLSDVSQQILTRTNFGFNIFCDRRDVIGQTIIETGQWEGLMSRTIQASLSPGDCAMDIGANMGYDSLLMSQTVGATGSVIAFEPDHNNLRRLLENTKNLQFQNVAIVSLALADIESVARIEIANIENTGQSNLRHAESNSLSQPVLVSRLENLMELETPINISLVKIDVEGFEFKVIKGMGNYLDSIQALTCEINHEFLEQCGSSAKELVGHMNENGFVSFCAEANSNDRWEKSDFNFNCRLNHFDVLFSRKIGARIDALIK</sequence>
<evidence type="ECO:0000313" key="3">
    <source>
        <dbReference type="Proteomes" id="UP000808146"/>
    </source>
</evidence>
<name>A0A9D7LXE2_9RHOO</name>
<dbReference type="PANTHER" id="PTHR34203:SF15">
    <property type="entry name" value="SLL1173 PROTEIN"/>
    <property type="match status" value="1"/>
</dbReference>
<proteinExistence type="predicted"/>
<dbReference type="InterPro" id="IPR006342">
    <property type="entry name" value="FkbM_mtfrase"/>
</dbReference>
<keyword evidence="2" id="KW-0808">Transferase</keyword>
<organism evidence="2 3">
    <name type="scientific">Candidatus Dechloromonas phosphorivorans</name>
    <dbReference type="NCBI Taxonomy" id="2899244"/>
    <lineage>
        <taxon>Bacteria</taxon>
        <taxon>Pseudomonadati</taxon>
        <taxon>Pseudomonadota</taxon>
        <taxon>Betaproteobacteria</taxon>
        <taxon>Rhodocyclales</taxon>
        <taxon>Azonexaceae</taxon>
        <taxon>Dechloromonas</taxon>
    </lineage>
</organism>
<dbReference type="InterPro" id="IPR052514">
    <property type="entry name" value="SAM-dependent_MTase"/>
</dbReference>